<feature type="chain" id="PRO_5026081053" evidence="1">
    <location>
        <begin position="19"/>
        <end position="352"/>
    </location>
</feature>
<name>A0A6I8M8T2_9FUSO</name>
<keyword evidence="1" id="KW-0732">Signal</keyword>
<dbReference type="Proteomes" id="UP000419017">
    <property type="component" value="Unassembled WGS sequence"/>
</dbReference>
<keyword evidence="3" id="KW-1185">Reference proteome</keyword>
<dbReference type="RefSeq" id="WP_156683237.1">
    <property type="nucleotide sequence ID" value="NZ_CABWIB010000001.1"/>
</dbReference>
<evidence type="ECO:0000313" key="2">
    <source>
        <dbReference type="EMBL" id="VWL85225.1"/>
    </source>
</evidence>
<reference evidence="2 3" key="1">
    <citation type="submission" date="2019-10" db="EMBL/GenBank/DDBJ databases">
        <authorList>
            <person name="Blom J."/>
        </authorList>
    </citation>
    <scope>NUCLEOTIDE SEQUENCE [LARGE SCALE GENOMIC DNA]</scope>
    <source>
        <strain evidence="2 3">ES3154-GLU</strain>
    </source>
</reference>
<dbReference type="EMBL" id="CABWIB010000001">
    <property type="protein sequence ID" value="VWL85225.1"/>
    <property type="molecule type" value="Genomic_DNA"/>
</dbReference>
<feature type="signal peptide" evidence="1">
    <location>
        <begin position="1"/>
        <end position="18"/>
    </location>
</feature>
<accession>A0A6I8M8T2</accession>
<gene>
    <name evidence="2" type="ORF">OMES3154_00508</name>
</gene>
<evidence type="ECO:0000313" key="3">
    <source>
        <dbReference type="Proteomes" id="UP000419017"/>
    </source>
</evidence>
<sequence length="352" mass="38901">MKKTILLSSLIAATTLFANGFDVKAGAEYSYATLNGKRAHVVGMFVEGEYSHEVYQINDKLAVEVAGGADLGVKFGRITLDNKEFVTIAENNAKLLKNFYEANKDKEKAAVKAELDKKENAAVKKLVKKLLGAEEDKYTIENIKKEADKEPAKYKGDKNQSVFVFSADAFALPKLVYTINQDIKVSGGVKLGLGYEMERFFGKEISDLKVDVREKLTTKYKVEDAKKDEEKTRKDAADELNKLNEAYLVDKNKKLDKDDFEVEDIDGDQAHKNLVLKDTVLSGNAAKLNQEMPFKLEAVTTHSLRVPFAAVIGVNYKNILGTVEFGGVYKYGFKGAKSGVDATVKLGAGYAF</sequence>
<dbReference type="AlphaFoldDB" id="A0A6I8M8T2"/>
<organism evidence="2 3">
    <name type="scientific">Oceanivirga miroungae</name>
    <dbReference type="NCBI Taxonomy" id="1130046"/>
    <lineage>
        <taxon>Bacteria</taxon>
        <taxon>Fusobacteriati</taxon>
        <taxon>Fusobacteriota</taxon>
        <taxon>Fusobacteriia</taxon>
        <taxon>Fusobacteriales</taxon>
        <taxon>Leptotrichiaceae</taxon>
        <taxon>Oceanivirga</taxon>
    </lineage>
</organism>
<protein>
    <submittedName>
        <fullName evidence="2">Uncharacterized protein</fullName>
    </submittedName>
</protein>
<evidence type="ECO:0000256" key="1">
    <source>
        <dbReference type="SAM" id="SignalP"/>
    </source>
</evidence>
<proteinExistence type="predicted"/>